<evidence type="ECO:0000313" key="1">
    <source>
        <dbReference type="EMBL" id="KAL0318591.1"/>
    </source>
</evidence>
<reference evidence="1" key="1">
    <citation type="submission" date="2020-06" db="EMBL/GenBank/DDBJ databases">
        <authorList>
            <person name="Li T."/>
            <person name="Hu X."/>
            <person name="Zhang T."/>
            <person name="Song X."/>
            <person name="Zhang H."/>
            <person name="Dai N."/>
            <person name="Sheng W."/>
            <person name="Hou X."/>
            <person name="Wei L."/>
        </authorList>
    </citation>
    <scope>NUCLEOTIDE SEQUENCE</scope>
    <source>
        <strain evidence="1">G01</strain>
        <tissue evidence="1">Leaf</tissue>
    </source>
</reference>
<proteinExistence type="predicted"/>
<dbReference type="AlphaFoldDB" id="A0AAW2LK58"/>
<dbReference type="EMBL" id="JACGWK010000013">
    <property type="protein sequence ID" value="KAL0318591.1"/>
    <property type="molecule type" value="Genomic_DNA"/>
</dbReference>
<protein>
    <submittedName>
        <fullName evidence="1">Uncharacterized protein</fullName>
    </submittedName>
</protein>
<gene>
    <name evidence="1" type="ORF">Sangu_2015300</name>
</gene>
<name>A0AAW2LK58_9LAMI</name>
<sequence length="62" mass="6921">MTRSIDPGTDIPRIVVSPDAPPVELFFDLLRTIQQMIALAIRKQLVVLVPARVATLPEMNRP</sequence>
<organism evidence="1">
    <name type="scientific">Sesamum angustifolium</name>
    <dbReference type="NCBI Taxonomy" id="2727405"/>
    <lineage>
        <taxon>Eukaryota</taxon>
        <taxon>Viridiplantae</taxon>
        <taxon>Streptophyta</taxon>
        <taxon>Embryophyta</taxon>
        <taxon>Tracheophyta</taxon>
        <taxon>Spermatophyta</taxon>
        <taxon>Magnoliopsida</taxon>
        <taxon>eudicotyledons</taxon>
        <taxon>Gunneridae</taxon>
        <taxon>Pentapetalae</taxon>
        <taxon>asterids</taxon>
        <taxon>lamiids</taxon>
        <taxon>Lamiales</taxon>
        <taxon>Pedaliaceae</taxon>
        <taxon>Sesamum</taxon>
    </lineage>
</organism>
<accession>A0AAW2LK58</accession>
<reference evidence="1" key="2">
    <citation type="journal article" date="2024" name="Plant">
        <title>Genomic evolution and insights into agronomic trait innovations of Sesamum species.</title>
        <authorList>
            <person name="Miao H."/>
            <person name="Wang L."/>
            <person name="Qu L."/>
            <person name="Liu H."/>
            <person name="Sun Y."/>
            <person name="Le M."/>
            <person name="Wang Q."/>
            <person name="Wei S."/>
            <person name="Zheng Y."/>
            <person name="Lin W."/>
            <person name="Duan Y."/>
            <person name="Cao H."/>
            <person name="Xiong S."/>
            <person name="Wang X."/>
            <person name="Wei L."/>
            <person name="Li C."/>
            <person name="Ma Q."/>
            <person name="Ju M."/>
            <person name="Zhao R."/>
            <person name="Li G."/>
            <person name="Mu C."/>
            <person name="Tian Q."/>
            <person name="Mei H."/>
            <person name="Zhang T."/>
            <person name="Gao T."/>
            <person name="Zhang H."/>
        </authorList>
    </citation>
    <scope>NUCLEOTIDE SEQUENCE</scope>
    <source>
        <strain evidence="1">G01</strain>
    </source>
</reference>
<comment type="caution">
    <text evidence="1">The sequence shown here is derived from an EMBL/GenBank/DDBJ whole genome shotgun (WGS) entry which is preliminary data.</text>
</comment>